<organism evidence="3 4">
    <name type="scientific">Orchesella dallaii</name>
    <dbReference type="NCBI Taxonomy" id="48710"/>
    <lineage>
        <taxon>Eukaryota</taxon>
        <taxon>Metazoa</taxon>
        <taxon>Ecdysozoa</taxon>
        <taxon>Arthropoda</taxon>
        <taxon>Hexapoda</taxon>
        <taxon>Collembola</taxon>
        <taxon>Entomobryomorpha</taxon>
        <taxon>Entomobryoidea</taxon>
        <taxon>Orchesellidae</taxon>
        <taxon>Orchesellinae</taxon>
        <taxon>Orchesella</taxon>
    </lineage>
</organism>
<feature type="chain" id="PRO_5046533321" evidence="2">
    <location>
        <begin position="19"/>
        <end position="985"/>
    </location>
</feature>
<dbReference type="EMBL" id="CAXLJM020000001">
    <property type="protein sequence ID" value="CAL8068322.1"/>
    <property type="molecule type" value="Genomic_DNA"/>
</dbReference>
<accession>A0ABP1PNV2</accession>
<protein>
    <submittedName>
        <fullName evidence="3">Uncharacterized protein</fullName>
    </submittedName>
</protein>
<dbReference type="Proteomes" id="UP001642540">
    <property type="component" value="Unassembled WGS sequence"/>
</dbReference>
<feature type="transmembrane region" description="Helical" evidence="1">
    <location>
        <begin position="406"/>
        <end position="421"/>
    </location>
</feature>
<feature type="signal peptide" evidence="2">
    <location>
        <begin position="1"/>
        <end position="18"/>
    </location>
</feature>
<feature type="transmembrane region" description="Helical" evidence="1">
    <location>
        <begin position="356"/>
        <end position="379"/>
    </location>
</feature>
<name>A0ABP1PNV2_9HEXA</name>
<reference evidence="3 4" key="1">
    <citation type="submission" date="2024-08" db="EMBL/GenBank/DDBJ databases">
        <authorList>
            <person name="Cucini C."/>
            <person name="Frati F."/>
        </authorList>
    </citation>
    <scope>NUCLEOTIDE SEQUENCE [LARGE SCALE GENOMIC DNA]</scope>
</reference>
<keyword evidence="2" id="KW-0732">Signal</keyword>
<keyword evidence="4" id="KW-1185">Reference proteome</keyword>
<comment type="caution">
    <text evidence="3">The sequence shown here is derived from an EMBL/GenBank/DDBJ whole genome shotgun (WGS) entry which is preliminary data.</text>
</comment>
<proteinExistence type="predicted"/>
<sequence>MSFKILLLILRALCFVNCSKFPIILDQNCFVNFVFENSKYLEYPETLEIPEISESLQNDKTYIPSYTIYDVENLNFSFDIDELVFEDKLTLSDGYFRFHSKYRNTCNLFLLLTASFNATTTAITKSGHGTSESTLFLVILPRETRIQSDEEDLLSVFPTQFKLLESETNHAFYANLAFVSFHNSENVIKAEIYVYCYYCSEHVGHLHLLGTDQNIYPSAISWVCKRWNSNGYARSLYVLSLYAGSPEMNAKWLEPIGQARGNFYKSMRNHFFPTTFALHIVTRRINISVDALKLYDIESENEIYWYLTVKEITPSNFILRNVQAVTRSTIKIFDQKALETMYCMNISDLVKIKWDIYLTVLDFPTWLLIGLIFVAYTFLYKNVAKAMDLLWIVFDMNFWLRHPREILVFYLVGAIFLPWVYKSGMSTDFVSFDTPSSINKMIKSGYRIWVSPLDDVRESTYLWPEHTKKLFLKDVHVKYVSDVFSKMYDFELPSSLRKQIKAIAKNKFLLVNALQDIPYLTHVLSEKKVVVVENDIVCGTVSLTSRYGYQLVHAYEFRGYMSTKLFHLFSGLEETGIIDFYRSMITFQNAFTTKLNVQDLSSAISSSTLAVRTPLGVVCLAFVVVNISLLASNVVLILYINRRIVSQTSSEFPLKLDQTGFVNFIWDDNVYAEYPKHLQIPEIQNPFQNVETYSQTFTVHDVEHLNFSFEIEDLLVEDRLSLTDGYFRFQSKYRQICSLFLLFTTSFNATTTAITKSGYGTSQSTLFLVIISAQNPNGGKDDDLLEEFSTQYKLLESETQSAFYPNLAFATFQDSEPELKENVEIYVYCYYCPDSIGHLHLLEIKWNITIAMISSKSRRLNNQGYKRSVYELSPFAGRQDKIRVYKPIGDTRDKFYNSLKRRFLAAHFVFDIIVNQKLNMTYYPILLEYQVEEKNEVYWHLSLKEIVSANLMIRNLLANTRSTYRTVDQMGIHAMYCMDSYEVLS</sequence>
<evidence type="ECO:0000313" key="4">
    <source>
        <dbReference type="Proteomes" id="UP001642540"/>
    </source>
</evidence>
<keyword evidence="1" id="KW-0472">Membrane</keyword>
<keyword evidence="1" id="KW-1133">Transmembrane helix</keyword>
<feature type="transmembrane region" description="Helical" evidence="1">
    <location>
        <begin position="615"/>
        <end position="640"/>
    </location>
</feature>
<gene>
    <name evidence="3" type="ORF">ODALV1_LOCUS214</name>
</gene>
<evidence type="ECO:0000313" key="3">
    <source>
        <dbReference type="EMBL" id="CAL8068322.1"/>
    </source>
</evidence>
<keyword evidence="1" id="KW-0812">Transmembrane</keyword>
<evidence type="ECO:0000256" key="2">
    <source>
        <dbReference type="SAM" id="SignalP"/>
    </source>
</evidence>
<evidence type="ECO:0000256" key="1">
    <source>
        <dbReference type="SAM" id="Phobius"/>
    </source>
</evidence>